<proteinExistence type="predicted"/>
<reference evidence="2" key="1">
    <citation type="journal article" date="2015" name="Nature">
        <title>Complex archaea that bridge the gap between prokaryotes and eukaryotes.</title>
        <authorList>
            <person name="Spang A."/>
            <person name="Saw J.H."/>
            <person name="Jorgensen S.L."/>
            <person name="Zaremba-Niedzwiedzka K."/>
            <person name="Martijn J."/>
            <person name="Lind A.E."/>
            <person name="van Eijk R."/>
            <person name="Schleper C."/>
            <person name="Guy L."/>
            <person name="Ettema T.J."/>
        </authorList>
    </citation>
    <scope>NUCLEOTIDE SEQUENCE</scope>
</reference>
<dbReference type="EMBL" id="LAZR01036993">
    <property type="protein sequence ID" value="KKL23395.1"/>
    <property type="molecule type" value="Genomic_DNA"/>
</dbReference>
<comment type="caution">
    <text evidence="2">The sequence shown here is derived from an EMBL/GenBank/DDBJ whole genome shotgun (WGS) entry which is preliminary data.</text>
</comment>
<sequence>MDEKRRGGALQRALDSVLKA</sequence>
<evidence type="ECO:0000256" key="1">
    <source>
        <dbReference type="SAM" id="MobiDB-lite"/>
    </source>
</evidence>
<feature type="region of interest" description="Disordered" evidence="1">
    <location>
        <begin position="1"/>
        <end position="20"/>
    </location>
</feature>
<organism evidence="2">
    <name type="scientific">marine sediment metagenome</name>
    <dbReference type="NCBI Taxonomy" id="412755"/>
    <lineage>
        <taxon>unclassified sequences</taxon>
        <taxon>metagenomes</taxon>
        <taxon>ecological metagenomes</taxon>
    </lineage>
</organism>
<gene>
    <name evidence="2" type="ORF">LCGC14_2425870</name>
</gene>
<accession>A0A0F9BNF3</accession>
<name>A0A0F9BNF3_9ZZZZ</name>
<dbReference type="AlphaFoldDB" id="A0A0F9BNF3"/>
<evidence type="ECO:0000313" key="2">
    <source>
        <dbReference type="EMBL" id="KKL23395.1"/>
    </source>
</evidence>
<feature type="non-terminal residue" evidence="2">
    <location>
        <position position="20"/>
    </location>
</feature>
<protein>
    <submittedName>
        <fullName evidence="2">Uncharacterized protein</fullName>
    </submittedName>
</protein>